<reference evidence="1 2" key="1">
    <citation type="journal article" date="2019" name="Sci. Rep.">
        <title>A high-quality genome of Eragrostis curvula grass provides insights into Poaceae evolution and supports new strategies to enhance forage quality.</title>
        <authorList>
            <person name="Carballo J."/>
            <person name="Santos B.A.C.M."/>
            <person name="Zappacosta D."/>
            <person name="Garbus I."/>
            <person name="Selva J.P."/>
            <person name="Gallo C.A."/>
            <person name="Diaz A."/>
            <person name="Albertini E."/>
            <person name="Caccamo M."/>
            <person name="Echenique V."/>
        </authorList>
    </citation>
    <scope>NUCLEOTIDE SEQUENCE [LARGE SCALE GENOMIC DNA]</scope>
    <source>
        <strain evidence="2">cv. Victoria</strain>
        <tissue evidence="1">Leaf</tissue>
    </source>
</reference>
<protein>
    <submittedName>
        <fullName evidence="1">Uncharacterized protein</fullName>
    </submittedName>
</protein>
<accession>A0A5J9W868</accession>
<name>A0A5J9W868_9POAL</name>
<feature type="non-terminal residue" evidence="1">
    <location>
        <position position="1"/>
    </location>
</feature>
<evidence type="ECO:0000313" key="1">
    <source>
        <dbReference type="EMBL" id="TVU44115.1"/>
    </source>
</evidence>
<comment type="caution">
    <text evidence="1">The sequence shown here is derived from an EMBL/GenBank/DDBJ whole genome shotgun (WGS) entry which is preliminary data.</text>
</comment>
<dbReference type="Gramene" id="TVU44115">
    <property type="protein sequence ID" value="TVU44115"/>
    <property type="gene ID" value="EJB05_03548"/>
</dbReference>
<dbReference type="AlphaFoldDB" id="A0A5J9W868"/>
<dbReference type="EMBL" id="RWGY01000004">
    <property type="protein sequence ID" value="TVU44115.1"/>
    <property type="molecule type" value="Genomic_DNA"/>
</dbReference>
<sequence>MRVSLAVATDGWEIAASMEKWETSKMAMRHQVNKEEYAKPLHESLTYYLVANKYNSNLSWLPEVQTILTNHVRPKLKAMC</sequence>
<gene>
    <name evidence="1" type="ORF">EJB05_03548</name>
</gene>
<dbReference type="Proteomes" id="UP000324897">
    <property type="component" value="Chromosome 5"/>
</dbReference>
<keyword evidence="2" id="KW-1185">Reference proteome</keyword>
<organism evidence="1 2">
    <name type="scientific">Eragrostis curvula</name>
    <name type="common">weeping love grass</name>
    <dbReference type="NCBI Taxonomy" id="38414"/>
    <lineage>
        <taxon>Eukaryota</taxon>
        <taxon>Viridiplantae</taxon>
        <taxon>Streptophyta</taxon>
        <taxon>Embryophyta</taxon>
        <taxon>Tracheophyta</taxon>
        <taxon>Spermatophyta</taxon>
        <taxon>Magnoliopsida</taxon>
        <taxon>Liliopsida</taxon>
        <taxon>Poales</taxon>
        <taxon>Poaceae</taxon>
        <taxon>PACMAD clade</taxon>
        <taxon>Chloridoideae</taxon>
        <taxon>Eragrostideae</taxon>
        <taxon>Eragrostidinae</taxon>
        <taxon>Eragrostis</taxon>
    </lineage>
</organism>
<evidence type="ECO:0000313" key="2">
    <source>
        <dbReference type="Proteomes" id="UP000324897"/>
    </source>
</evidence>
<proteinExistence type="predicted"/>